<reference evidence="1" key="1">
    <citation type="submission" date="2023-03" db="EMBL/GenBank/DDBJ databases">
        <title>Andean soil-derived lignocellulolytic bacterial consortium as a source of novel taxa and putative plastic-active enzymes.</title>
        <authorList>
            <person name="Diaz-Garcia L."/>
            <person name="Chuvochina M."/>
            <person name="Feuerriegel G."/>
            <person name="Bunk B."/>
            <person name="Sproer C."/>
            <person name="Streit W.R."/>
            <person name="Rodriguez L.M."/>
            <person name="Overmann J."/>
            <person name="Jimenez D.J."/>
        </authorList>
    </citation>
    <scope>NUCLEOTIDE SEQUENCE</scope>
    <source>
        <strain evidence="1">MAG 876</strain>
    </source>
</reference>
<dbReference type="EMBL" id="CP119325">
    <property type="protein sequence ID" value="WEK29619.1"/>
    <property type="molecule type" value="Genomic_DNA"/>
</dbReference>
<evidence type="ECO:0000313" key="2">
    <source>
        <dbReference type="Proteomes" id="UP001216329"/>
    </source>
</evidence>
<name>A0AAJ5WEU3_9PSED</name>
<proteinExistence type="predicted"/>
<evidence type="ECO:0000313" key="1">
    <source>
        <dbReference type="EMBL" id="WEK29619.1"/>
    </source>
</evidence>
<accession>A0AAJ5WEU3</accession>
<gene>
    <name evidence="1" type="ORF">P0Y58_22405</name>
</gene>
<dbReference type="Proteomes" id="UP001216329">
    <property type="component" value="Chromosome"/>
</dbReference>
<protein>
    <submittedName>
        <fullName evidence="1">Uncharacterized protein</fullName>
    </submittedName>
</protein>
<organism evidence="1 2">
    <name type="scientific">Candidatus Pseudomonas phytovorans</name>
    <dbReference type="NCBI Taxonomy" id="3121377"/>
    <lineage>
        <taxon>Bacteria</taxon>
        <taxon>Pseudomonadati</taxon>
        <taxon>Pseudomonadota</taxon>
        <taxon>Gammaproteobacteria</taxon>
        <taxon>Pseudomonadales</taxon>
        <taxon>Pseudomonadaceae</taxon>
        <taxon>Pseudomonas</taxon>
    </lineage>
</organism>
<dbReference type="AlphaFoldDB" id="A0AAJ5WEU3"/>
<sequence length="77" mass="8642">MQDDYKTQLTKATEGLHYCDLILTAQEAEDLRALVQELQGAGRYPGLSGVFRTILEETWCSDEPWPTISSPATPRLD</sequence>